<feature type="transmembrane region" description="Helical" evidence="1">
    <location>
        <begin position="65"/>
        <end position="91"/>
    </location>
</feature>
<keyword evidence="4" id="KW-1185">Reference proteome</keyword>
<dbReference type="SMART" id="SM00563">
    <property type="entry name" value="PlsC"/>
    <property type="match status" value="1"/>
</dbReference>
<organism evidence="3 4">
    <name type="scientific">Schistosoma mekongi</name>
    <name type="common">Parasitic worm</name>
    <dbReference type="NCBI Taxonomy" id="38744"/>
    <lineage>
        <taxon>Eukaryota</taxon>
        <taxon>Metazoa</taxon>
        <taxon>Spiralia</taxon>
        <taxon>Lophotrochozoa</taxon>
        <taxon>Platyhelminthes</taxon>
        <taxon>Trematoda</taxon>
        <taxon>Digenea</taxon>
        <taxon>Strigeidida</taxon>
        <taxon>Schistosomatoidea</taxon>
        <taxon>Schistosomatidae</taxon>
        <taxon>Schistosoma</taxon>
    </lineage>
</organism>
<dbReference type="SUPFAM" id="SSF69593">
    <property type="entry name" value="Glycerol-3-phosphate (1)-acyltransferase"/>
    <property type="match status" value="1"/>
</dbReference>
<keyword evidence="1" id="KW-0472">Membrane</keyword>
<feature type="transmembrane region" description="Helical" evidence="1">
    <location>
        <begin position="434"/>
        <end position="452"/>
    </location>
</feature>
<dbReference type="CDD" id="cd07990">
    <property type="entry name" value="LPLAT_LCLAT1-like"/>
    <property type="match status" value="1"/>
</dbReference>
<dbReference type="Pfam" id="PF01553">
    <property type="entry name" value="Acyltransferase"/>
    <property type="match status" value="1"/>
</dbReference>
<evidence type="ECO:0000313" key="4">
    <source>
        <dbReference type="Proteomes" id="UP001292079"/>
    </source>
</evidence>
<evidence type="ECO:0000256" key="1">
    <source>
        <dbReference type="SAM" id="Phobius"/>
    </source>
</evidence>
<reference evidence="3" key="2">
    <citation type="journal article" date="2023" name="Infect Dis Poverty">
        <title>Chromosome-scale genome of the human blood fluke Schistosoma mekongi and its implications for public health.</title>
        <authorList>
            <person name="Zhou M."/>
            <person name="Xu L."/>
            <person name="Xu D."/>
            <person name="Chen W."/>
            <person name="Khan J."/>
            <person name="Hu Y."/>
            <person name="Huang H."/>
            <person name="Wei H."/>
            <person name="Zhang Y."/>
            <person name="Chusongsang P."/>
            <person name="Tanasarnprasert K."/>
            <person name="Hu X."/>
            <person name="Limpanont Y."/>
            <person name="Lv Z."/>
        </authorList>
    </citation>
    <scope>NUCLEOTIDE SEQUENCE</scope>
    <source>
        <strain evidence="3">LV_2022a</strain>
    </source>
</reference>
<reference evidence="3" key="1">
    <citation type="submission" date="2022-04" db="EMBL/GenBank/DDBJ databases">
        <authorList>
            <person name="Xu L."/>
            <person name="Lv Z."/>
        </authorList>
    </citation>
    <scope>NUCLEOTIDE SEQUENCE</scope>
    <source>
        <strain evidence="3">LV_2022a</strain>
    </source>
</reference>
<dbReference type="AlphaFoldDB" id="A0AAE2D8G5"/>
<sequence>MSAVGRLIPENLETPLYNGPQNQKKNGITASESVMFVKEDNCPPCIPQPIPPNLPIGKLRGIRTALGICLLLFSAYLGSIFFMAPFLPLAVLSPSLFRHINDFLITSWLMLAEFVICKILRCRVRHFGDRVVPSTTSAPHSCLFLINHRTQLDWFFVWGLGDPIQRMKIILKDSLAKVPGAGWAMQCGSFIFLRRRISTDQERLRKIVSYLLEVKHNCQLLIFPEGTDLNKISLERSDNYAVNNNLPFLRYTLHPRITGFLNLVKLIGLDHLTEVYDVTVAYPDILPSPEINLIHGQVPHEVHYLVRRFTLNDLLNNNGGNNCNNQKLDNEINDTLSKWLQNRWLEKEKSLKEYYETTDYILTQLTEEKISVLIPIASPIGKRSFENEITPDSLVFHVNSSDQLVFSYLGLFNTGIWFLSMFCLLYLIYTTFYIRIYFVMIQILFCYFTYYYNGINIWATQWINKGENNLRINDSTINSTTNSSNINANKQDDEDSSNVFIHSVQFEGIDVNKKAT</sequence>
<dbReference type="InterPro" id="IPR002123">
    <property type="entry name" value="Plipid/glycerol_acylTrfase"/>
</dbReference>
<evidence type="ECO:0000259" key="2">
    <source>
        <dbReference type="PROSITE" id="PS50006"/>
    </source>
</evidence>
<feature type="domain" description="FHA" evidence="2">
    <location>
        <begin position="267"/>
        <end position="328"/>
    </location>
</feature>
<dbReference type="PANTHER" id="PTHR10983">
    <property type="entry name" value="1-ACYLGLYCEROL-3-PHOSPHATE ACYLTRANSFERASE-RELATED"/>
    <property type="match status" value="1"/>
</dbReference>
<evidence type="ECO:0000313" key="3">
    <source>
        <dbReference type="EMBL" id="KAK4475134.1"/>
    </source>
</evidence>
<comment type="caution">
    <text evidence="3">The sequence shown here is derived from an EMBL/GenBank/DDBJ whole genome shotgun (WGS) entry which is preliminary data.</text>
</comment>
<dbReference type="PANTHER" id="PTHR10983:SF16">
    <property type="entry name" value="LYSOCARDIOLIPIN ACYLTRANSFERASE 1"/>
    <property type="match status" value="1"/>
</dbReference>
<dbReference type="GO" id="GO:0016746">
    <property type="term" value="F:acyltransferase activity"/>
    <property type="evidence" value="ECO:0007669"/>
    <property type="project" value="InterPro"/>
</dbReference>
<gene>
    <name evidence="3" type="ORF">MN116_002220</name>
</gene>
<dbReference type="EMBL" id="JALJAT010000001">
    <property type="protein sequence ID" value="KAK4475134.1"/>
    <property type="molecule type" value="Genomic_DNA"/>
</dbReference>
<keyword evidence="1" id="KW-0812">Transmembrane</keyword>
<feature type="transmembrane region" description="Helical" evidence="1">
    <location>
        <begin position="405"/>
        <end position="428"/>
    </location>
</feature>
<dbReference type="Proteomes" id="UP001292079">
    <property type="component" value="Unassembled WGS sequence"/>
</dbReference>
<keyword evidence="1" id="KW-1133">Transmembrane helix</keyword>
<dbReference type="InterPro" id="IPR000253">
    <property type="entry name" value="FHA_dom"/>
</dbReference>
<dbReference type="PROSITE" id="PS50006">
    <property type="entry name" value="FHA_DOMAIN"/>
    <property type="match status" value="1"/>
</dbReference>
<protein>
    <recommendedName>
        <fullName evidence="2">FHA domain-containing protein</fullName>
    </recommendedName>
</protein>
<dbReference type="GO" id="GO:0005783">
    <property type="term" value="C:endoplasmic reticulum"/>
    <property type="evidence" value="ECO:0007669"/>
    <property type="project" value="TreeGrafter"/>
</dbReference>
<feature type="transmembrane region" description="Helical" evidence="1">
    <location>
        <begin position="103"/>
        <end position="120"/>
    </location>
</feature>
<dbReference type="GO" id="GO:0036149">
    <property type="term" value="P:phosphatidylinositol acyl-chain remodeling"/>
    <property type="evidence" value="ECO:0007669"/>
    <property type="project" value="TreeGrafter"/>
</dbReference>
<accession>A0AAE2D8G5</accession>
<proteinExistence type="predicted"/>
<name>A0AAE2D8G5_SCHME</name>